<keyword evidence="17" id="KW-1185">Reference proteome</keyword>
<dbReference type="GO" id="GO:0005886">
    <property type="term" value="C:plasma membrane"/>
    <property type="evidence" value="ECO:0007669"/>
    <property type="project" value="UniProtKB-SubCell"/>
</dbReference>
<comment type="subcellular location">
    <subcellularLocation>
        <location evidence="13">Cell membrane</location>
        <topology evidence="13">Single-pass membrane protein</topology>
    </subcellularLocation>
    <subcellularLocation>
        <location evidence="12">Endomembrane system</location>
        <topology evidence="12">Single-pass membrane protein</topology>
    </subcellularLocation>
</comment>
<dbReference type="RefSeq" id="WP_084059033.1">
    <property type="nucleotide sequence ID" value="NZ_FWXF01000026.1"/>
</dbReference>
<keyword evidence="7 13" id="KW-0406">Ion transport</keyword>
<evidence type="ECO:0000256" key="15">
    <source>
        <dbReference type="SAM" id="Coils"/>
    </source>
</evidence>
<dbReference type="EMBL" id="FWXF01000026">
    <property type="protein sequence ID" value="SMC27999.1"/>
    <property type="molecule type" value="Genomic_DNA"/>
</dbReference>
<dbReference type="GO" id="GO:0046961">
    <property type="term" value="F:proton-transporting ATPase activity, rotational mechanism"/>
    <property type="evidence" value="ECO:0007669"/>
    <property type="project" value="TreeGrafter"/>
</dbReference>
<feature type="transmembrane region" description="Helical" evidence="13">
    <location>
        <begin position="6"/>
        <end position="27"/>
    </location>
</feature>
<dbReference type="GO" id="GO:0012505">
    <property type="term" value="C:endomembrane system"/>
    <property type="evidence" value="ECO:0007669"/>
    <property type="project" value="UniProtKB-SubCell"/>
</dbReference>
<keyword evidence="3 13" id="KW-0138">CF(0)</keyword>
<keyword evidence="8 13" id="KW-0472">Membrane</keyword>
<reference evidence="16 17" key="1">
    <citation type="submission" date="2017-04" db="EMBL/GenBank/DDBJ databases">
        <authorList>
            <person name="Afonso C.L."/>
            <person name="Miller P.J."/>
            <person name="Scott M.A."/>
            <person name="Spackman E."/>
            <person name="Goraichik I."/>
            <person name="Dimitrov K.M."/>
            <person name="Suarez D.L."/>
            <person name="Swayne D.E."/>
        </authorList>
    </citation>
    <scope>NUCLEOTIDE SEQUENCE [LARGE SCALE GENOMIC DNA]</scope>
    <source>
        <strain evidence="16 17">DSM 13146</strain>
    </source>
</reference>
<evidence type="ECO:0000256" key="6">
    <source>
        <dbReference type="ARBA" id="ARBA00022989"/>
    </source>
</evidence>
<keyword evidence="2 13" id="KW-0813">Transport</keyword>
<evidence type="ECO:0000256" key="10">
    <source>
        <dbReference type="ARBA" id="ARBA00025198"/>
    </source>
</evidence>
<evidence type="ECO:0000256" key="3">
    <source>
        <dbReference type="ARBA" id="ARBA00022547"/>
    </source>
</evidence>
<dbReference type="STRING" id="1121390.SAMN02746041_03146"/>
<accession>A0A1W1XVL2</accession>
<dbReference type="Proteomes" id="UP000192783">
    <property type="component" value="Unassembled WGS sequence"/>
</dbReference>
<comment type="function">
    <text evidence="11">Component of the F(0) channel, it forms part of the peripheral stalk, linking F(1) to F(0). The b'-subunit is a diverged and duplicated form of b found in plants and photosynthetic bacteria.</text>
</comment>
<keyword evidence="13" id="KW-1003">Cell membrane</keyword>
<evidence type="ECO:0000256" key="13">
    <source>
        <dbReference type="HAMAP-Rule" id="MF_01398"/>
    </source>
</evidence>
<evidence type="ECO:0000313" key="16">
    <source>
        <dbReference type="EMBL" id="SMC27999.1"/>
    </source>
</evidence>
<dbReference type="HAMAP" id="MF_01398">
    <property type="entry name" value="ATP_synth_b_bprime"/>
    <property type="match status" value="1"/>
</dbReference>
<comment type="similarity">
    <text evidence="1 13 14">Belongs to the ATPase B chain family.</text>
</comment>
<dbReference type="GO" id="GO:0045259">
    <property type="term" value="C:proton-transporting ATP synthase complex"/>
    <property type="evidence" value="ECO:0007669"/>
    <property type="project" value="UniProtKB-KW"/>
</dbReference>
<dbReference type="PANTHER" id="PTHR33445:SF2">
    <property type="entry name" value="ATP SYNTHASE SUBUNIT B', CHLOROPLASTIC"/>
    <property type="match status" value="1"/>
</dbReference>
<proteinExistence type="inferred from homology"/>
<dbReference type="InterPro" id="IPR050059">
    <property type="entry name" value="ATP_synthase_B_chain"/>
</dbReference>
<keyword evidence="5 13" id="KW-0375">Hydrogen ion transport</keyword>
<comment type="function">
    <text evidence="10 13">F(1)F(0) ATP synthase produces ATP from ADP in the presence of a proton or sodium gradient. F-type ATPases consist of two structural domains, F(1) containing the extramembraneous catalytic core and F(0) containing the membrane proton channel, linked together by a central stalk and a peripheral stalk. During catalysis, ATP synthesis in the catalytic domain of F(1) is coupled via a rotary mechanism of the central stalk subunits to proton translocation.</text>
</comment>
<comment type="subunit">
    <text evidence="13">F-type ATPases have 2 components, F(1) - the catalytic core - and F(0) - the membrane proton channel. F(1) has five subunits: alpha(3), beta(3), gamma(1), delta(1), epsilon(1). F(0) has three main subunits: a(1), b(2) and c(10-14). The alpha and beta chains form an alternating ring which encloses part of the gamma chain. F(1) is attached to F(0) by a central stalk formed by the gamma and epsilon chains, while a peripheral stalk is formed by the delta and b chains.</text>
</comment>
<evidence type="ECO:0000256" key="8">
    <source>
        <dbReference type="ARBA" id="ARBA00023136"/>
    </source>
</evidence>
<keyword evidence="4 13" id="KW-0812">Transmembrane</keyword>
<organism evidence="16 17">
    <name type="scientific">Desulfacinum hydrothermale DSM 13146</name>
    <dbReference type="NCBI Taxonomy" id="1121390"/>
    <lineage>
        <taxon>Bacteria</taxon>
        <taxon>Pseudomonadati</taxon>
        <taxon>Thermodesulfobacteriota</taxon>
        <taxon>Syntrophobacteria</taxon>
        <taxon>Syntrophobacterales</taxon>
        <taxon>Syntrophobacteraceae</taxon>
        <taxon>Desulfacinum</taxon>
    </lineage>
</organism>
<evidence type="ECO:0000256" key="12">
    <source>
        <dbReference type="ARBA" id="ARBA00037847"/>
    </source>
</evidence>
<keyword evidence="15" id="KW-0175">Coiled coil</keyword>
<dbReference type="AlphaFoldDB" id="A0A1W1XVL2"/>
<feature type="coiled-coil region" evidence="15">
    <location>
        <begin position="52"/>
        <end position="131"/>
    </location>
</feature>
<sequence>MINIDVTLLIQMANFLLLLFLMNLVLYRPIRRLVAQRNELVAQQRESIDQAHSTAEAAVKEFEDKLKAAREVGRRKVQELKDGAYQYEKELLEKANREAAQEVQAVRDKVRDEIGAVRAELERQIQDFSREMAQRILGRSL</sequence>
<dbReference type="GO" id="GO:0046933">
    <property type="term" value="F:proton-transporting ATP synthase activity, rotational mechanism"/>
    <property type="evidence" value="ECO:0007669"/>
    <property type="project" value="UniProtKB-UniRule"/>
</dbReference>
<evidence type="ECO:0000256" key="5">
    <source>
        <dbReference type="ARBA" id="ARBA00022781"/>
    </source>
</evidence>
<dbReference type="OrthoDB" id="9794968at2"/>
<evidence type="ECO:0000256" key="1">
    <source>
        <dbReference type="ARBA" id="ARBA00005513"/>
    </source>
</evidence>
<dbReference type="Pfam" id="PF00430">
    <property type="entry name" value="ATP-synt_B"/>
    <property type="match status" value="1"/>
</dbReference>
<keyword evidence="6 13" id="KW-1133">Transmembrane helix</keyword>
<protein>
    <recommendedName>
        <fullName evidence="13">ATP synthase subunit b</fullName>
    </recommendedName>
    <alternativeName>
        <fullName evidence="13">ATP synthase F(0) sector subunit b</fullName>
    </alternativeName>
    <alternativeName>
        <fullName evidence="13">ATPase subunit I</fullName>
    </alternativeName>
    <alternativeName>
        <fullName evidence="13">F-type ATPase subunit b</fullName>
        <shortName evidence="13">F-ATPase subunit b</shortName>
    </alternativeName>
</protein>
<dbReference type="InterPro" id="IPR002146">
    <property type="entry name" value="ATP_synth_b/b'su_bac/chlpt"/>
</dbReference>
<dbReference type="PANTHER" id="PTHR33445">
    <property type="entry name" value="ATP SYNTHASE SUBUNIT B', CHLOROPLASTIC"/>
    <property type="match status" value="1"/>
</dbReference>
<name>A0A1W1XVL2_9BACT</name>
<evidence type="ECO:0000256" key="7">
    <source>
        <dbReference type="ARBA" id="ARBA00023065"/>
    </source>
</evidence>
<evidence type="ECO:0000256" key="11">
    <source>
        <dbReference type="ARBA" id="ARBA00025614"/>
    </source>
</evidence>
<evidence type="ECO:0000256" key="14">
    <source>
        <dbReference type="RuleBase" id="RU003848"/>
    </source>
</evidence>
<keyword evidence="9 13" id="KW-0066">ATP synthesis</keyword>
<gene>
    <name evidence="13" type="primary">atpF</name>
    <name evidence="16" type="ORF">SAMN02746041_03146</name>
</gene>
<evidence type="ECO:0000256" key="4">
    <source>
        <dbReference type="ARBA" id="ARBA00022692"/>
    </source>
</evidence>
<evidence type="ECO:0000313" key="17">
    <source>
        <dbReference type="Proteomes" id="UP000192783"/>
    </source>
</evidence>
<evidence type="ECO:0000256" key="2">
    <source>
        <dbReference type="ARBA" id="ARBA00022448"/>
    </source>
</evidence>
<evidence type="ECO:0000256" key="9">
    <source>
        <dbReference type="ARBA" id="ARBA00023310"/>
    </source>
</evidence>